<evidence type="ECO:0000313" key="2">
    <source>
        <dbReference type="EMBL" id="AYF31106.1"/>
    </source>
</evidence>
<feature type="region of interest" description="Disordered" evidence="1">
    <location>
        <begin position="80"/>
        <end position="103"/>
    </location>
</feature>
<sequence>MTEQPAPEQPAVTEQPGPELAAVPEPAADESDVLRRVADAQAALDAAREAAAARLPGAGYVIATEALYVAGGARAHRPGDRVPVGNVVPNGWEHQVRPPADGE</sequence>
<evidence type="ECO:0000313" key="3">
    <source>
        <dbReference type="Proteomes" id="UP000267804"/>
    </source>
</evidence>
<dbReference type="EMBL" id="CP024087">
    <property type="protein sequence ID" value="AYF31106.1"/>
    <property type="molecule type" value="Genomic_DNA"/>
</dbReference>
<dbReference type="Proteomes" id="UP000267804">
    <property type="component" value="Chromosome"/>
</dbReference>
<dbReference type="KEGG" id="mtua:CSH63_27435"/>
<name>A0A386WRK9_9ACTN</name>
<dbReference type="AlphaFoldDB" id="A0A386WRK9"/>
<organism evidence="2 3">
    <name type="scientific">Micromonospora tulbaghiae</name>
    <dbReference type="NCBI Taxonomy" id="479978"/>
    <lineage>
        <taxon>Bacteria</taxon>
        <taxon>Bacillati</taxon>
        <taxon>Actinomycetota</taxon>
        <taxon>Actinomycetes</taxon>
        <taxon>Micromonosporales</taxon>
        <taxon>Micromonosporaceae</taxon>
        <taxon>Micromonospora</taxon>
    </lineage>
</organism>
<gene>
    <name evidence="2" type="ORF">CSH63_27435</name>
</gene>
<proteinExistence type="predicted"/>
<dbReference type="RefSeq" id="WP_162959282.1">
    <property type="nucleotide sequence ID" value="NZ_CP024087.1"/>
</dbReference>
<feature type="region of interest" description="Disordered" evidence="1">
    <location>
        <begin position="1"/>
        <end position="29"/>
    </location>
</feature>
<reference evidence="2 3" key="1">
    <citation type="submission" date="2017-10" db="EMBL/GenBank/DDBJ databases">
        <title>Integration of genomic and chemical information greatly accelerates assignment of the full stereostructure of myelolactone, a potent inhibitor of myeloma from a marine-derived Micromonospora.</title>
        <authorList>
            <person name="Kim M.C."/>
            <person name="Machado H."/>
            <person name="Jensen P.R."/>
            <person name="Fenical W."/>
        </authorList>
    </citation>
    <scope>NUCLEOTIDE SEQUENCE [LARGE SCALE GENOMIC DNA]</scope>
    <source>
        <strain evidence="2 3">CNY-010</strain>
    </source>
</reference>
<protein>
    <submittedName>
        <fullName evidence="2">Uncharacterized protein</fullName>
    </submittedName>
</protein>
<evidence type="ECO:0000256" key="1">
    <source>
        <dbReference type="SAM" id="MobiDB-lite"/>
    </source>
</evidence>
<accession>A0A386WRK9</accession>